<evidence type="ECO:0000256" key="1">
    <source>
        <dbReference type="SAM" id="MobiDB-lite"/>
    </source>
</evidence>
<evidence type="ECO:0000313" key="3">
    <source>
        <dbReference type="Proteomes" id="UP000011648"/>
    </source>
</evidence>
<comment type="caution">
    <text evidence="2">The sequence shown here is derived from an EMBL/GenBank/DDBJ whole genome shotgun (WGS) entry which is preliminary data.</text>
</comment>
<feature type="compositionally biased region" description="Basic and acidic residues" evidence="1">
    <location>
        <begin position="307"/>
        <end position="331"/>
    </location>
</feature>
<sequence>MGSVLISIDAELAWGFHDLDQPPVERVENARWGWRRLLELLDAYEVPATWGVVGHLLLERCDGRHAGHPAAQDGWFDRDPGGRATNHDHWFGMDLVNAVRDADVEHELGCHSFSHACFDPEVTDRAVAEAELAACLTAARDRGLSFDSFLFPRNDIGYTELLAEYEFSCYRGRSPAQWYDRPWLYPIGKFASYTAGMTPPPLVTPEIDETGIVNVPGSLCLFSFEGLARSIVEPVVGDPVVRKAELGIDAAAAGDGICHLWLHPNDLTTPRHVSRLRRILEIIDERRRESDLRVETMRAVARRTKRRAADDHRSEPALEAAKPERSVQRIR</sequence>
<gene>
    <name evidence="2" type="ORF">C484_19987</name>
</gene>
<dbReference type="Proteomes" id="UP000011648">
    <property type="component" value="Unassembled WGS sequence"/>
</dbReference>
<protein>
    <submittedName>
        <fullName evidence="2">Polysaccharide deacetylase</fullName>
    </submittedName>
</protein>
<keyword evidence="3" id="KW-1185">Reference proteome</keyword>
<dbReference type="AlphaFoldDB" id="L9ZH17"/>
<dbReference type="Gene3D" id="3.20.20.370">
    <property type="entry name" value="Glycoside hydrolase/deacetylase"/>
    <property type="match status" value="1"/>
</dbReference>
<dbReference type="InterPro" id="IPR011330">
    <property type="entry name" value="Glyco_hydro/deAcase_b/a-brl"/>
</dbReference>
<dbReference type="PATRIC" id="fig|1230458.4.peg.4022"/>
<feature type="region of interest" description="Disordered" evidence="1">
    <location>
        <begin position="302"/>
        <end position="331"/>
    </location>
</feature>
<accession>L9ZH17</accession>
<dbReference type="OrthoDB" id="10436at2157"/>
<dbReference type="EMBL" id="AOIL01000067">
    <property type="protein sequence ID" value="ELY85634.1"/>
    <property type="molecule type" value="Genomic_DNA"/>
</dbReference>
<dbReference type="GO" id="GO:0005975">
    <property type="term" value="P:carbohydrate metabolic process"/>
    <property type="evidence" value="ECO:0007669"/>
    <property type="project" value="InterPro"/>
</dbReference>
<dbReference type="RefSeq" id="WP_006827582.1">
    <property type="nucleotide sequence ID" value="NZ_AOIL01000067.1"/>
</dbReference>
<organism evidence="2 3">
    <name type="scientific">Natrialba taiwanensis DSM 12281</name>
    <dbReference type="NCBI Taxonomy" id="1230458"/>
    <lineage>
        <taxon>Archaea</taxon>
        <taxon>Methanobacteriati</taxon>
        <taxon>Methanobacteriota</taxon>
        <taxon>Stenosarchaea group</taxon>
        <taxon>Halobacteria</taxon>
        <taxon>Halobacteriales</taxon>
        <taxon>Natrialbaceae</taxon>
        <taxon>Natrialba</taxon>
    </lineage>
</organism>
<dbReference type="STRING" id="1230458.C484_19987"/>
<evidence type="ECO:0000313" key="2">
    <source>
        <dbReference type="EMBL" id="ELY85634.1"/>
    </source>
</evidence>
<reference evidence="2 3" key="1">
    <citation type="journal article" date="2014" name="PLoS Genet.">
        <title>Phylogenetically driven sequencing of extremely halophilic archaea reveals strategies for static and dynamic osmo-response.</title>
        <authorList>
            <person name="Becker E.A."/>
            <person name="Seitzer P.M."/>
            <person name="Tritt A."/>
            <person name="Larsen D."/>
            <person name="Krusor M."/>
            <person name="Yao A.I."/>
            <person name="Wu D."/>
            <person name="Madern D."/>
            <person name="Eisen J.A."/>
            <person name="Darling A.E."/>
            <person name="Facciotti M.T."/>
        </authorList>
    </citation>
    <scope>NUCLEOTIDE SEQUENCE [LARGE SCALE GENOMIC DNA]</scope>
    <source>
        <strain evidence="2 3">DSM 12281</strain>
    </source>
</reference>
<name>L9ZH17_9EURY</name>
<proteinExistence type="predicted"/>
<dbReference type="SUPFAM" id="SSF88713">
    <property type="entry name" value="Glycoside hydrolase/deacetylase"/>
    <property type="match status" value="1"/>
</dbReference>